<name>A0ACB9AK64_CICIN</name>
<proteinExistence type="predicted"/>
<organism evidence="1 2">
    <name type="scientific">Cichorium intybus</name>
    <name type="common">Chicory</name>
    <dbReference type="NCBI Taxonomy" id="13427"/>
    <lineage>
        <taxon>Eukaryota</taxon>
        <taxon>Viridiplantae</taxon>
        <taxon>Streptophyta</taxon>
        <taxon>Embryophyta</taxon>
        <taxon>Tracheophyta</taxon>
        <taxon>Spermatophyta</taxon>
        <taxon>Magnoliopsida</taxon>
        <taxon>eudicotyledons</taxon>
        <taxon>Gunneridae</taxon>
        <taxon>Pentapetalae</taxon>
        <taxon>asterids</taxon>
        <taxon>campanulids</taxon>
        <taxon>Asterales</taxon>
        <taxon>Asteraceae</taxon>
        <taxon>Cichorioideae</taxon>
        <taxon>Cichorieae</taxon>
        <taxon>Cichoriinae</taxon>
        <taxon>Cichorium</taxon>
    </lineage>
</organism>
<reference evidence="2" key="1">
    <citation type="journal article" date="2022" name="Mol. Ecol. Resour.">
        <title>The genomes of chicory, endive, great burdock and yacon provide insights into Asteraceae palaeo-polyploidization history and plant inulin production.</title>
        <authorList>
            <person name="Fan W."/>
            <person name="Wang S."/>
            <person name="Wang H."/>
            <person name="Wang A."/>
            <person name="Jiang F."/>
            <person name="Liu H."/>
            <person name="Zhao H."/>
            <person name="Xu D."/>
            <person name="Zhang Y."/>
        </authorList>
    </citation>
    <scope>NUCLEOTIDE SEQUENCE [LARGE SCALE GENOMIC DNA]</scope>
    <source>
        <strain evidence="2">cv. Punajuju</strain>
    </source>
</reference>
<accession>A0ACB9AK64</accession>
<protein>
    <submittedName>
        <fullName evidence="1">Uncharacterized protein</fullName>
    </submittedName>
</protein>
<comment type="caution">
    <text evidence="1">The sequence shown here is derived from an EMBL/GenBank/DDBJ whole genome shotgun (WGS) entry which is preliminary data.</text>
</comment>
<reference evidence="1 2" key="2">
    <citation type="journal article" date="2022" name="Mol. Ecol. Resour.">
        <title>The genomes of chicory, endive, great burdock and yacon provide insights into Asteraceae paleo-polyploidization history and plant inulin production.</title>
        <authorList>
            <person name="Fan W."/>
            <person name="Wang S."/>
            <person name="Wang H."/>
            <person name="Wang A."/>
            <person name="Jiang F."/>
            <person name="Liu H."/>
            <person name="Zhao H."/>
            <person name="Xu D."/>
            <person name="Zhang Y."/>
        </authorList>
    </citation>
    <scope>NUCLEOTIDE SEQUENCE [LARGE SCALE GENOMIC DNA]</scope>
    <source>
        <strain evidence="2">cv. Punajuju</strain>
        <tissue evidence="1">Leaves</tissue>
    </source>
</reference>
<sequence length="110" mass="12301">MNFCRSEQRRGLSLPLSLPLQFPHQDSRASGVGGSLMHGSRFGFLVLQVKERGSGQRTPTVRQNVIENFKEAAELVKKDFGSIDILVHLFANGTEIKTTHIDLTLYFCLP</sequence>
<dbReference type="EMBL" id="CM042015">
    <property type="protein sequence ID" value="KAI3710233.1"/>
    <property type="molecule type" value="Genomic_DNA"/>
</dbReference>
<evidence type="ECO:0000313" key="2">
    <source>
        <dbReference type="Proteomes" id="UP001055811"/>
    </source>
</evidence>
<keyword evidence="2" id="KW-1185">Reference proteome</keyword>
<dbReference type="Proteomes" id="UP001055811">
    <property type="component" value="Linkage Group LG07"/>
</dbReference>
<evidence type="ECO:0000313" key="1">
    <source>
        <dbReference type="EMBL" id="KAI3710233.1"/>
    </source>
</evidence>
<gene>
    <name evidence="1" type="ORF">L2E82_40009</name>
</gene>